<sequence length="717" mass="76989">MKSFAFQPMATLGVLNYNLPPGLTMKLNSNSNNNGSTHTPSGMANKTFNKITVQNVLSENNSNALNIAQGNPNAIVRKIKDFGMIGTVNGAGANSLNLSGTNGRKRTLGENTKPSTPAAGQMGVKKERKTPSSDSATVAKKPKLSKEERTALRLAKKAAKENSAAVGSIMANGLPIKIPGTPGRKGLPLPQAVARRNARERNRVKQVNNGFAALRERIPEEVAEAFEAQSSCKNNGKKLSKVETLRMAVEYIRSLERLLGFDFPLPNGSLNMHSTSSSGEDSFSMIKDEFEAYSPSMDEHFEDSLSHYDSEEYFCQQTSSPAAVMPAAPPCGSPTPQMDMLPNITTLNGLQYIRIPGTNTYQLLTPEIFVGTAASPPSSTVDEEHFNALIDTNCASPNSMSSPRCSPTAMTTTTSMAHVTAEEVNGSSPSSASSSSSSSASSSCSPTSIINTTSRVMARAEAAPVSQATVKCVNSAAIGSAAGLLSSSSSSLSSSATAIMRISPVPLQQQQQLPIISMLTTPSSRANESPTLQGTLITTPANATAIIGGHNDQCLAQMEGLRETCASDVNPRSQHLMATQLIKQEFEEANIIYHQQQQQQQQQHQESHNNITNRQQQQHLYMIPNSMAMSPPLERQTPTSITTTSSNSAHLAQFYTANTQSTNQHFFGDIANLKKEFNEDILDVPHNANVMSDESMIESIDWWEAHTPKSEGGSVML</sequence>
<dbReference type="InterPro" id="IPR011598">
    <property type="entry name" value="bHLH_dom"/>
</dbReference>
<organism evidence="4 5">
    <name type="scientific">Stomoxys calcitrans</name>
    <name type="common">Stable fly</name>
    <name type="synonym">Conops calcitrans</name>
    <dbReference type="NCBI Taxonomy" id="35570"/>
    <lineage>
        <taxon>Eukaryota</taxon>
        <taxon>Metazoa</taxon>
        <taxon>Ecdysozoa</taxon>
        <taxon>Arthropoda</taxon>
        <taxon>Hexapoda</taxon>
        <taxon>Insecta</taxon>
        <taxon>Pterygota</taxon>
        <taxon>Neoptera</taxon>
        <taxon>Endopterygota</taxon>
        <taxon>Diptera</taxon>
        <taxon>Brachycera</taxon>
        <taxon>Muscomorpha</taxon>
        <taxon>Muscoidea</taxon>
        <taxon>Muscidae</taxon>
        <taxon>Stomoxys</taxon>
    </lineage>
</organism>
<accession>A0A1I8NME8</accession>
<dbReference type="Proteomes" id="UP000095300">
    <property type="component" value="Unassembled WGS sequence"/>
</dbReference>
<feature type="region of interest" description="Disordered" evidence="2">
    <location>
        <begin position="422"/>
        <end position="447"/>
    </location>
</feature>
<dbReference type="VEuPathDB" id="VectorBase:SCAU000295"/>
<evidence type="ECO:0000313" key="5">
    <source>
        <dbReference type="Proteomes" id="UP000095300"/>
    </source>
</evidence>
<dbReference type="CDD" id="cd19744">
    <property type="entry name" value="bHLH_TS_dAS-C_like"/>
    <property type="match status" value="1"/>
</dbReference>
<evidence type="ECO:0000256" key="1">
    <source>
        <dbReference type="ARBA" id="ARBA00023125"/>
    </source>
</evidence>
<evidence type="ECO:0000259" key="3">
    <source>
        <dbReference type="PROSITE" id="PS50888"/>
    </source>
</evidence>
<dbReference type="KEGG" id="scac:106087013"/>
<dbReference type="SMART" id="SM00353">
    <property type="entry name" value="HLH"/>
    <property type="match status" value="1"/>
</dbReference>
<dbReference type="Gene3D" id="4.10.280.10">
    <property type="entry name" value="Helix-loop-helix DNA-binding domain"/>
    <property type="match status" value="1"/>
</dbReference>
<name>A0A1I8NME8_STOCA</name>
<dbReference type="GO" id="GO:0000981">
    <property type="term" value="F:DNA-binding transcription factor activity, RNA polymerase II-specific"/>
    <property type="evidence" value="ECO:0007669"/>
    <property type="project" value="TreeGrafter"/>
</dbReference>
<dbReference type="EnsemblMetazoa" id="SCAU000295-RA">
    <property type="protein sequence ID" value="SCAU000295-PA"/>
    <property type="gene ID" value="SCAU000295"/>
</dbReference>
<dbReference type="GO" id="GO:0000977">
    <property type="term" value="F:RNA polymerase II transcription regulatory region sequence-specific DNA binding"/>
    <property type="evidence" value="ECO:0007669"/>
    <property type="project" value="TreeGrafter"/>
</dbReference>
<dbReference type="PROSITE" id="PS50888">
    <property type="entry name" value="BHLH"/>
    <property type="match status" value="1"/>
</dbReference>
<feature type="compositionally biased region" description="Low complexity" evidence="2">
    <location>
        <begin position="427"/>
        <end position="447"/>
    </location>
</feature>
<dbReference type="InterPro" id="IPR050283">
    <property type="entry name" value="E-box_TF_Regulators"/>
</dbReference>
<feature type="compositionally biased region" description="Polar residues" evidence="2">
    <location>
        <begin position="93"/>
        <end position="102"/>
    </location>
</feature>
<dbReference type="Pfam" id="PF00010">
    <property type="entry name" value="HLH"/>
    <property type="match status" value="1"/>
</dbReference>
<gene>
    <name evidence="4" type="primary">106087013</name>
</gene>
<dbReference type="InterPro" id="IPR036638">
    <property type="entry name" value="HLH_DNA-bd_sf"/>
</dbReference>
<feature type="region of interest" description="Disordered" evidence="2">
    <location>
        <begin position="93"/>
        <end position="149"/>
    </location>
</feature>
<keyword evidence="1" id="KW-0238">DNA-binding</keyword>
<dbReference type="SUPFAM" id="SSF47459">
    <property type="entry name" value="HLH, helix-loop-helix DNA-binding domain"/>
    <property type="match status" value="1"/>
</dbReference>
<dbReference type="OrthoDB" id="5976910at2759"/>
<dbReference type="PANTHER" id="PTHR23349">
    <property type="entry name" value="BASIC HELIX-LOOP-HELIX TRANSCRIPTION FACTOR, TWIST"/>
    <property type="match status" value="1"/>
</dbReference>
<evidence type="ECO:0000256" key="2">
    <source>
        <dbReference type="SAM" id="MobiDB-lite"/>
    </source>
</evidence>
<dbReference type="STRING" id="35570.A0A1I8NME8"/>
<reference evidence="4" key="1">
    <citation type="submission" date="2020-05" db="UniProtKB">
        <authorList>
            <consortium name="EnsemblMetazoa"/>
        </authorList>
    </citation>
    <scope>IDENTIFICATION</scope>
    <source>
        <strain evidence="4">USDA</strain>
    </source>
</reference>
<dbReference type="GO" id="GO:0046983">
    <property type="term" value="F:protein dimerization activity"/>
    <property type="evidence" value="ECO:0007669"/>
    <property type="project" value="InterPro"/>
</dbReference>
<dbReference type="AlphaFoldDB" id="A0A1I8NME8"/>
<evidence type="ECO:0000313" key="4">
    <source>
        <dbReference type="EnsemblMetazoa" id="SCAU000295-PA"/>
    </source>
</evidence>
<proteinExistence type="predicted"/>
<protein>
    <recommendedName>
        <fullName evidence="3">BHLH domain-containing protein</fullName>
    </recommendedName>
</protein>
<feature type="domain" description="BHLH" evidence="3">
    <location>
        <begin position="191"/>
        <end position="255"/>
    </location>
</feature>
<dbReference type="GO" id="GO:0032502">
    <property type="term" value="P:developmental process"/>
    <property type="evidence" value="ECO:0007669"/>
    <property type="project" value="TreeGrafter"/>
</dbReference>
<dbReference type="PANTHER" id="PTHR23349:SF108">
    <property type="entry name" value="BHLH DOMAIN-CONTAINING PROTEIN"/>
    <property type="match status" value="1"/>
</dbReference>
<keyword evidence="5" id="KW-1185">Reference proteome</keyword>